<organism evidence="2 3">
    <name type="scientific">Enterocloster lavalensis</name>
    <dbReference type="NCBI Taxonomy" id="460384"/>
    <lineage>
        <taxon>Bacteria</taxon>
        <taxon>Bacillati</taxon>
        <taxon>Bacillota</taxon>
        <taxon>Clostridia</taxon>
        <taxon>Lachnospirales</taxon>
        <taxon>Lachnospiraceae</taxon>
        <taxon>Enterocloster</taxon>
    </lineage>
</organism>
<feature type="transmembrane region" description="Helical" evidence="1">
    <location>
        <begin position="91"/>
        <end position="109"/>
    </location>
</feature>
<dbReference type="STRING" id="460384.SAMN05216313_12936"/>
<keyword evidence="3" id="KW-1185">Reference proteome</keyword>
<sequence length="162" mass="18012">MSTQWGMWISGIMRLVFLVYLITAAWQDFKYRSIRFYVFAGFGIAGGVLRFTFLCMECSIPGSWQPAVADMVMALGIGGGLLVLSVLTRQAVGAGDGWFFVVSALYLGFWKNVLLLAGGLLICFCYCSGLLVWGRLHRVSVRKRKIPFLPFLIPVCLGIVRL</sequence>
<dbReference type="Gene3D" id="1.20.120.1220">
    <property type="match status" value="1"/>
</dbReference>
<dbReference type="GO" id="GO:0032259">
    <property type="term" value="P:methylation"/>
    <property type="evidence" value="ECO:0007669"/>
    <property type="project" value="UniProtKB-KW"/>
</dbReference>
<keyword evidence="2" id="KW-0808">Transferase</keyword>
<keyword evidence="1" id="KW-0472">Membrane</keyword>
<keyword evidence="1" id="KW-0812">Transmembrane</keyword>
<evidence type="ECO:0000313" key="3">
    <source>
        <dbReference type="Proteomes" id="UP000198508"/>
    </source>
</evidence>
<evidence type="ECO:0000256" key="1">
    <source>
        <dbReference type="SAM" id="Phobius"/>
    </source>
</evidence>
<dbReference type="EMBL" id="FOIM01000029">
    <property type="protein sequence ID" value="SEU08674.1"/>
    <property type="molecule type" value="Genomic_DNA"/>
</dbReference>
<keyword evidence="2" id="KW-0489">Methyltransferase</keyword>
<proteinExistence type="predicted"/>
<dbReference type="AlphaFoldDB" id="A0A1I0JHA2"/>
<feature type="transmembrane region" description="Helical" evidence="1">
    <location>
        <begin position="36"/>
        <end position="54"/>
    </location>
</feature>
<evidence type="ECO:0000313" key="2">
    <source>
        <dbReference type="EMBL" id="SEU08674.1"/>
    </source>
</evidence>
<protein>
    <submittedName>
        <fullName evidence="2">Leader peptidase (Prepilin peptidase) / N-methyltransferase</fullName>
    </submittedName>
</protein>
<dbReference type="GO" id="GO:0008168">
    <property type="term" value="F:methyltransferase activity"/>
    <property type="evidence" value="ECO:0007669"/>
    <property type="project" value="UniProtKB-KW"/>
</dbReference>
<keyword evidence="1" id="KW-1133">Transmembrane helix</keyword>
<feature type="transmembrane region" description="Helical" evidence="1">
    <location>
        <begin position="66"/>
        <end position="84"/>
    </location>
</feature>
<feature type="transmembrane region" description="Helical" evidence="1">
    <location>
        <begin position="6"/>
        <end position="24"/>
    </location>
</feature>
<gene>
    <name evidence="2" type="ORF">SAMN05216313_12936</name>
</gene>
<dbReference type="RefSeq" id="WP_139201198.1">
    <property type="nucleotide sequence ID" value="NZ_DAINWJ010000051.1"/>
</dbReference>
<dbReference type="Proteomes" id="UP000198508">
    <property type="component" value="Unassembled WGS sequence"/>
</dbReference>
<feature type="transmembrane region" description="Helical" evidence="1">
    <location>
        <begin position="115"/>
        <end position="136"/>
    </location>
</feature>
<reference evidence="3" key="1">
    <citation type="submission" date="2016-10" db="EMBL/GenBank/DDBJ databases">
        <authorList>
            <person name="Varghese N."/>
            <person name="Submissions S."/>
        </authorList>
    </citation>
    <scope>NUCLEOTIDE SEQUENCE [LARGE SCALE GENOMIC DNA]</scope>
    <source>
        <strain evidence="3">NLAE-zl-G277</strain>
    </source>
</reference>
<name>A0A1I0JHA2_9FIRM</name>
<accession>A0A1I0JHA2</accession>